<dbReference type="SUPFAM" id="SSF56601">
    <property type="entry name" value="beta-lactamase/transpeptidase-like"/>
    <property type="match status" value="1"/>
</dbReference>
<protein>
    <recommendedName>
        <fullName evidence="6">Beta-lactamase-related domain-containing protein</fullName>
    </recommendedName>
</protein>
<evidence type="ECO:0008006" key="6">
    <source>
        <dbReference type="Google" id="ProtNLM"/>
    </source>
</evidence>
<feature type="domain" description="Beta-lactamase-related" evidence="2">
    <location>
        <begin position="105"/>
        <end position="430"/>
    </location>
</feature>
<evidence type="ECO:0000313" key="4">
    <source>
        <dbReference type="EMBL" id="KAF4631598.1"/>
    </source>
</evidence>
<gene>
    <name evidence="4" type="ORF">G7Y89_g6535</name>
</gene>
<dbReference type="InterPro" id="IPR058664">
    <property type="entry name" value="ARB_00930-like_C"/>
</dbReference>
<accession>A0A8H4RL39</accession>
<dbReference type="Pfam" id="PF26335">
    <property type="entry name" value="ARB_00930_C"/>
    <property type="match status" value="1"/>
</dbReference>
<dbReference type="EMBL" id="JAAMPI010000428">
    <property type="protein sequence ID" value="KAF4631598.1"/>
    <property type="molecule type" value="Genomic_DNA"/>
</dbReference>
<dbReference type="OrthoDB" id="10250282at2759"/>
<comment type="caution">
    <text evidence="4">The sequence shown here is derived from an EMBL/GenBank/DDBJ whole genome shotgun (WGS) entry which is preliminary data.</text>
</comment>
<dbReference type="Pfam" id="PF00144">
    <property type="entry name" value="Beta-lactamase"/>
    <property type="match status" value="1"/>
</dbReference>
<keyword evidence="5" id="KW-1185">Reference proteome</keyword>
<evidence type="ECO:0000259" key="3">
    <source>
        <dbReference type="Pfam" id="PF26335"/>
    </source>
</evidence>
<dbReference type="InterPro" id="IPR001466">
    <property type="entry name" value="Beta-lactam-related"/>
</dbReference>
<reference evidence="4 5" key="1">
    <citation type="submission" date="2020-03" db="EMBL/GenBank/DDBJ databases">
        <title>Draft Genome Sequence of Cudoniella acicularis.</title>
        <authorList>
            <person name="Buettner E."/>
            <person name="Kellner H."/>
        </authorList>
    </citation>
    <scope>NUCLEOTIDE SEQUENCE [LARGE SCALE GENOMIC DNA]</scope>
    <source>
        <strain evidence="4 5">DSM 108380</strain>
    </source>
</reference>
<sequence>MRSIFYSLACGVLVGTSAALQTTTKVCPVLGQVYPVPSGLSSNEKFQAATKLFDAALNTTLETGISTDGAGPFNATTLSIGMFSASEKGLIYQRHYTDPSVRNSKFGTQNADADSIYRLGSISKLLTVYLFLIREGDSRFNDPVTKYIPELAAAASSPPSPNGITPNWNEITIGQLASHMSGIATDYGTSELSYPGVTPPGLPPIPENQAVNCNFVLPDGSFKPCTPEGEYYCIHERGYTDRMIEYLAGVVMEPALFHSGYTPSYSNNGFELLGLVLENITNSDLGKLFTESIVETHCLTHTSLEPPSTLQNAVIPENTTISGWNANLGVLNATGGYFSSTNDMATLGKAMLNGTILSKAQTRRWMKPVTFTANPNQGTGAPWEIFRTQVNGRVIDMYTKNGGFGDYATILVLVPDFDFGFSILTASTRGEAATSPLVYLISEMIASTVLPALDQVAKDQAEAAFAGHYAASSLNSSLTITADDQPGLRVTNWVSNGTEFFQDIGLGNNLGTYVDFRLQPNQLYTEDQVGFTGVGQTMPTPIYTGPFDVNCFTWGSVDRITYGNVGIEEFVFEIDPTTGKATNVQPKALRIKLEKQA</sequence>
<keyword evidence="1" id="KW-0732">Signal</keyword>
<evidence type="ECO:0000313" key="5">
    <source>
        <dbReference type="Proteomes" id="UP000566819"/>
    </source>
</evidence>
<feature type="chain" id="PRO_5034884048" description="Beta-lactamase-related domain-containing protein" evidence="1">
    <location>
        <begin position="20"/>
        <end position="597"/>
    </location>
</feature>
<dbReference type="AlphaFoldDB" id="A0A8H4RL39"/>
<dbReference type="Proteomes" id="UP000566819">
    <property type="component" value="Unassembled WGS sequence"/>
</dbReference>
<dbReference type="InterPro" id="IPR051478">
    <property type="entry name" value="Beta-lactamase-like_AB/R"/>
</dbReference>
<dbReference type="PANTHER" id="PTHR22935:SF97">
    <property type="entry name" value="BETA-LACTAMASE-RELATED DOMAIN-CONTAINING PROTEIN"/>
    <property type="match status" value="1"/>
</dbReference>
<dbReference type="InterPro" id="IPR012338">
    <property type="entry name" value="Beta-lactam/transpept-like"/>
</dbReference>
<organism evidence="4 5">
    <name type="scientific">Cudoniella acicularis</name>
    <dbReference type="NCBI Taxonomy" id="354080"/>
    <lineage>
        <taxon>Eukaryota</taxon>
        <taxon>Fungi</taxon>
        <taxon>Dikarya</taxon>
        <taxon>Ascomycota</taxon>
        <taxon>Pezizomycotina</taxon>
        <taxon>Leotiomycetes</taxon>
        <taxon>Helotiales</taxon>
        <taxon>Tricladiaceae</taxon>
        <taxon>Cudoniella</taxon>
    </lineage>
</organism>
<name>A0A8H4RL39_9HELO</name>
<proteinExistence type="predicted"/>
<feature type="signal peptide" evidence="1">
    <location>
        <begin position="1"/>
        <end position="19"/>
    </location>
</feature>
<evidence type="ECO:0000259" key="2">
    <source>
        <dbReference type="Pfam" id="PF00144"/>
    </source>
</evidence>
<dbReference type="PANTHER" id="PTHR22935">
    <property type="entry name" value="PENICILLIN-BINDING PROTEIN"/>
    <property type="match status" value="1"/>
</dbReference>
<dbReference type="Gene3D" id="3.40.710.10">
    <property type="entry name" value="DD-peptidase/beta-lactamase superfamily"/>
    <property type="match status" value="1"/>
</dbReference>
<evidence type="ECO:0000256" key="1">
    <source>
        <dbReference type="SAM" id="SignalP"/>
    </source>
</evidence>
<feature type="domain" description="Beta-lactamase-like ARB-00930-like C-terminal" evidence="3">
    <location>
        <begin position="457"/>
        <end position="596"/>
    </location>
</feature>